<name>A0A024GD25_9STRA</name>
<keyword evidence="3" id="KW-1015">Disulfide bond</keyword>
<dbReference type="InterPro" id="IPR039417">
    <property type="entry name" value="Peptidase_C1A_papain-like"/>
</dbReference>
<dbReference type="PROSITE" id="PS00139">
    <property type="entry name" value="THIOL_PROTEASE_CYS"/>
    <property type="match status" value="1"/>
</dbReference>
<gene>
    <name evidence="8" type="ORF">BN9_052060</name>
</gene>
<proteinExistence type="inferred from homology"/>
<feature type="domain" description="Cathepsin propeptide inhibitor" evidence="7">
    <location>
        <begin position="313"/>
        <end position="369"/>
    </location>
</feature>
<evidence type="ECO:0000256" key="5">
    <source>
        <dbReference type="SAM" id="Phobius"/>
    </source>
</evidence>
<keyword evidence="9" id="KW-1185">Reference proteome</keyword>
<evidence type="ECO:0000259" key="7">
    <source>
        <dbReference type="SMART" id="SM00848"/>
    </source>
</evidence>
<reference evidence="8 9" key="1">
    <citation type="submission" date="2012-05" db="EMBL/GenBank/DDBJ databases">
        <title>Recombination and specialization in a pathogen metapopulation.</title>
        <authorList>
            <person name="Gardiner A."/>
            <person name="Kemen E."/>
            <person name="Schultz-Larsen T."/>
            <person name="MacLean D."/>
            <person name="Van Oosterhout C."/>
            <person name="Jones J.D.G."/>
        </authorList>
    </citation>
    <scope>NUCLEOTIDE SEQUENCE [LARGE SCALE GENOMIC DNA]</scope>
    <source>
        <strain evidence="8 9">Ac Nc2</strain>
    </source>
</reference>
<evidence type="ECO:0000313" key="9">
    <source>
        <dbReference type="Proteomes" id="UP000053237"/>
    </source>
</evidence>
<keyword evidence="5" id="KW-1133">Transmembrane helix</keyword>
<evidence type="ECO:0008006" key="10">
    <source>
        <dbReference type="Google" id="ProtNLM"/>
    </source>
</evidence>
<dbReference type="FunFam" id="3.90.70.10:FF:000332">
    <property type="entry name" value="Cathepsin L1"/>
    <property type="match status" value="1"/>
</dbReference>
<dbReference type="InterPro" id="IPR038765">
    <property type="entry name" value="Papain-like_cys_pep_sf"/>
</dbReference>
<evidence type="ECO:0000259" key="6">
    <source>
        <dbReference type="SMART" id="SM00645"/>
    </source>
</evidence>
<dbReference type="Proteomes" id="UP000053237">
    <property type="component" value="Unassembled WGS sequence"/>
</dbReference>
<dbReference type="OrthoDB" id="65740at2759"/>
<keyword evidence="2" id="KW-0865">Zymogen</keyword>
<dbReference type="AlphaFoldDB" id="A0A024GD25"/>
<dbReference type="Pfam" id="PF08246">
    <property type="entry name" value="Inhibitor_I29"/>
    <property type="match status" value="1"/>
</dbReference>
<organism evidence="8 9">
    <name type="scientific">Albugo candida</name>
    <dbReference type="NCBI Taxonomy" id="65357"/>
    <lineage>
        <taxon>Eukaryota</taxon>
        <taxon>Sar</taxon>
        <taxon>Stramenopiles</taxon>
        <taxon>Oomycota</taxon>
        <taxon>Peronosporomycetes</taxon>
        <taxon>Albuginales</taxon>
        <taxon>Albuginaceae</taxon>
        <taxon>Albugo</taxon>
    </lineage>
</organism>
<dbReference type="SUPFAM" id="SSF54001">
    <property type="entry name" value="Cysteine proteinases"/>
    <property type="match status" value="1"/>
</dbReference>
<dbReference type="InterPro" id="IPR013128">
    <property type="entry name" value="Peptidase_C1A"/>
</dbReference>
<evidence type="ECO:0000256" key="2">
    <source>
        <dbReference type="ARBA" id="ARBA00023145"/>
    </source>
</evidence>
<sequence>MGKKKERNRSRKFDDDASATEALLPKEQEEPKEHEEKKDETEICIEDGTSRHRNKPYSNDKEEAHVFRNKKAKQTWCAIIALSTGILGFILILSIFRVVRDANAFPTHRPRFPKSYEASVTFSIPYISLSEPLYVHMDEDRGLQKLNNDIYIFNASGNSYQIIPVMEELKCFKSKRQVPQHVFPNISLFKAEHGLFLVKGRSCYSWKYTTKKDVVDTDGHYGEYRLYIDIENDQPVQLHYVGRNLMFGGSHVDEYTLDYEYIRAAPIERHVFSTLPSLMNCTNISDYVGPSRNPMQDILLLFPESYGLKDALFQQYIDEHEKQYSTEGERMQRKAIFHQNLRYINAMNRKGNTFHLGINHLADMSTDEIHQFLTSGKDLKRKADNGATMQHPVYEAINVSEVDWRKEGAVTPVKDQGSCGSCWSFGATGAIEGALFLKEKKLVNISEQNLIDCSWNFGNHACQGGFDYQSYNWIISSGGIEATDSYGSYRNLPDFCHFDPSRAVARLNGFANVTGIEQLNDALVHVGPLSVSIDATQPTFYFYAGGYYDDEKCASDIDSLDHLVLAVGFTTFRDQKFTLIKNSWGRFWGEDGYIKIAQKNNVCGVATAATYPLLAKEHDKGA</sequence>
<dbReference type="SMART" id="SM00848">
    <property type="entry name" value="Inhibitor_I29"/>
    <property type="match status" value="1"/>
</dbReference>
<comment type="caution">
    <text evidence="8">The sequence shown here is derived from an EMBL/GenBank/DDBJ whole genome shotgun (WGS) entry which is preliminary data.</text>
</comment>
<keyword evidence="5" id="KW-0812">Transmembrane</keyword>
<dbReference type="Pfam" id="PF00112">
    <property type="entry name" value="Peptidase_C1"/>
    <property type="match status" value="1"/>
</dbReference>
<dbReference type="InterPro" id="IPR000169">
    <property type="entry name" value="Pept_cys_AS"/>
</dbReference>
<evidence type="ECO:0000256" key="4">
    <source>
        <dbReference type="SAM" id="MobiDB-lite"/>
    </source>
</evidence>
<feature type="compositionally biased region" description="Basic residues" evidence="4">
    <location>
        <begin position="1"/>
        <end position="10"/>
    </location>
</feature>
<feature type="transmembrane region" description="Helical" evidence="5">
    <location>
        <begin position="76"/>
        <end position="99"/>
    </location>
</feature>
<evidence type="ECO:0000313" key="8">
    <source>
        <dbReference type="EMBL" id="CCI44397.1"/>
    </source>
</evidence>
<comment type="similarity">
    <text evidence="1">Belongs to the peptidase C1 family.</text>
</comment>
<evidence type="ECO:0000256" key="3">
    <source>
        <dbReference type="ARBA" id="ARBA00023157"/>
    </source>
</evidence>
<evidence type="ECO:0000256" key="1">
    <source>
        <dbReference type="ARBA" id="ARBA00008455"/>
    </source>
</evidence>
<keyword evidence="5" id="KW-0472">Membrane</keyword>
<dbReference type="GO" id="GO:0006508">
    <property type="term" value="P:proteolysis"/>
    <property type="evidence" value="ECO:0007669"/>
    <property type="project" value="InterPro"/>
</dbReference>
<dbReference type="Gene3D" id="3.90.70.10">
    <property type="entry name" value="Cysteine proteinases"/>
    <property type="match status" value="1"/>
</dbReference>
<dbReference type="SMART" id="SM00645">
    <property type="entry name" value="Pept_C1"/>
    <property type="match status" value="1"/>
</dbReference>
<dbReference type="InterPro" id="IPR013201">
    <property type="entry name" value="Prot_inhib_I29"/>
</dbReference>
<protein>
    <recommendedName>
        <fullName evidence="10">Peptidase C1A papain C-terminal domain-containing protein</fullName>
    </recommendedName>
</protein>
<dbReference type="CDD" id="cd02248">
    <property type="entry name" value="Peptidase_C1A"/>
    <property type="match status" value="1"/>
</dbReference>
<feature type="domain" description="Peptidase C1A papain C-terminal" evidence="6">
    <location>
        <begin position="398"/>
        <end position="613"/>
    </location>
</feature>
<feature type="region of interest" description="Disordered" evidence="4">
    <location>
        <begin position="1"/>
        <end position="59"/>
    </location>
</feature>
<dbReference type="PANTHER" id="PTHR12411">
    <property type="entry name" value="CYSTEINE PROTEASE FAMILY C1-RELATED"/>
    <property type="match status" value="1"/>
</dbReference>
<dbReference type="InParanoid" id="A0A024GD25"/>
<feature type="compositionally biased region" description="Basic and acidic residues" evidence="4">
    <location>
        <begin position="24"/>
        <end position="41"/>
    </location>
</feature>
<dbReference type="STRING" id="65357.A0A024GD25"/>
<dbReference type="GO" id="GO:0008234">
    <property type="term" value="F:cysteine-type peptidase activity"/>
    <property type="evidence" value="ECO:0007669"/>
    <property type="project" value="InterPro"/>
</dbReference>
<accession>A0A024GD25</accession>
<dbReference type="EMBL" id="CAIX01000069">
    <property type="protein sequence ID" value="CCI44397.1"/>
    <property type="molecule type" value="Genomic_DNA"/>
</dbReference>
<dbReference type="InterPro" id="IPR000668">
    <property type="entry name" value="Peptidase_C1A_C"/>
</dbReference>